<dbReference type="RefSeq" id="WP_139592161.1">
    <property type="nucleotide sequence ID" value="NZ_CP040825.1"/>
</dbReference>
<organism evidence="3 4">
    <name type="scientific">Mycoplasma nasistruthionis</name>
    <dbReference type="NCBI Taxonomy" id="353852"/>
    <lineage>
        <taxon>Bacteria</taxon>
        <taxon>Bacillati</taxon>
        <taxon>Mycoplasmatota</taxon>
        <taxon>Mollicutes</taxon>
        <taxon>Mycoplasmataceae</taxon>
        <taxon>Mycoplasma</taxon>
    </lineage>
</organism>
<feature type="compositionally biased region" description="Polar residues" evidence="1">
    <location>
        <begin position="53"/>
        <end position="88"/>
    </location>
</feature>
<evidence type="ECO:0000313" key="4">
    <source>
        <dbReference type="Proteomes" id="UP000305457"/>
    </source>
</evidence>
<feature type="compositionally biased region" description="Low complexity" evidence="1">
    <location>
        <begin position="33"/>
        <end position="45"/>
    </location>
</feature>
<name>A0A5B7XUW4_9MOLU</name>
<evidence type="ECO:0000313" key="3">
    <source>
        <dbReference type="EMBL" id="QCZ36678.1"/>
    </source>
</evidence>
<dbReference type="Proteomes" id="UP000305457">
    <property type="component" value="Chromosome"/>
</dbReference>
<gene>
    <name evidence="3" type="ORF">FG904_01460</name>
</gene>
<dbReference type="EMBL" id="CP040825">
    <property type="protein sequence ID" value="QCZ36678.1"/>
    <property type="molecule type" value="Genomic_DNA"/>
</dbReference>
<accession>A0A5B7XUW4</accession>
<reference evidence="3 4" key="1">
    <citation type="submission" date="2019-06" db="EMBL/GenBank/DDBJ databases">
        <title>Mycoplasma sp. 2F1A isolated from ostrich.</title>
        <authorList>
            <person name="Spergser J."/>
        </authorList>
    </citation>
    <scope>NUCLEOTIDE SEQUENCE [LARGE SCALE GENOMIC DNA]</scope>
    <source>
        <strain evidence="3 4">2F1A</strain>
    </source>
</reference>
<dbReference type="AlphaFoldDB" id="A0A5B7XUW4"/>
<evidence type="ECO:0000256" key="1">
    <source>
        <dbReference type="SAM" id="MobiDB-lite"/>
    </source>
</evidence>
<protein>
    <recommendedName>
        <fullName evidence="5">Variable surface lipoprotein</fullName>
    </recommendedName>
</protein>
<dbReference type="PROSITE" id="PS51257">
    <property type="entry name" value="PROKAR_LIPOPROTEIN"/>
    <property type="match status" value="1"/>
</dbReference>
<feature type="region of interest" description="Disordered" evidence="1">
    <location>
        <begin position="33"/>
        <end position="93"/>
    </location>
</feature>
<sequence length="362" mass="41067">MKLRFKKAFNLLGLSLVISSPALVALSCQDTTNTNNNNNNNNPNNPEQPVNPAKQTTPGETNGSAEGNNEGQPAESNPENTSDVQTTLSEEKRNKLTDLKTKISELKTALDYNAEKQTELNDIVTTIDSILETNQDVSDEIVNQIETKYNEVKTAHEEHLAAEEAKRQAELNKVDKPAEPTWNFNSTVLSENVPASSEELRSESGQPLYTENYINITKRRRPAGQTRYEYYNTVIKAEAPEVPENIRLDVEDYKIKETLLKLRQKFLTRFFTSRQVTVGGSTVTEYNFLTSLRDVDRFYISRNILTIDWLLSKGALYSRFAPYLEGEQINPDARIDFTTPSKAWTYYYIDNLDSRSKNNGNV</sequence>
<keyword evidence="2" id="KW-0732">Signal</keyword>
<feature type="signal peptide" evidence="2">
    <location>
        <begin position="1"/>
        <end position="24"/>
    </location>
</feature>
<evidence type="ECO:0008006" key="5">
    <source>
        <dbReference type="Google" id="ProtNLM"/>
    </source>
</evidence>
<feature type="chain" id="PRO_5022891957" description="Variable surface lipoprotein" evidence="2">
    <location>
        <begin position="25"/>
        <end position="362"/>
    </location>
</feature>
<evidence type="ECO:0000256" key="2">
    <source>
        <dbReference type="SAM" id="SignalP"/>
    </source>
</evidence>
<dbReference type="KEGG" id="mnh:FG904_01460"/>
<proteinExistence type="predicted"/>